<sequence length="102" mass="11220">MYAVVRTGGKQYKVSEGDFLKVEKLDGAVGDTIELSEVLMVGGDTVKIGTPLVPSASVVGKIVEQGKDKKILVFKSKRRKNSRKLRGHRQPRTILKIEKING</sequence>
<protein>
    <recommendedName>
        <fullName evidence="6">Large ribosomal subunit protein bL21</fullName>
    </recommendedName>
</protein>
<dbReference type="PROSITE" id="PS01169">
    <property type="entry name" value="RIBOSOMAL_L21"/>
    <property type="match status" value="1"/>
</dbReference>
<evidence type="ECO:0000256" key="5">
    <source>
        <dbReference type="ARBA" id="ARBA00023274"/>
    </source>
</evidence>
<dbReference type="RefSeq" id="WP_039744424.1">
    <property type="nucleotide sequence ID" value="NZ_CP009788.1"/>
</dbReference>
<evidence type="ECO:0000256" key="7">
    <source>
        <dbReference type="RuleBase" id="RU000562"/>
    </source>
</evidence>
<dbReference type="InterPro" id="IPR028909">
    <property type="entry name" value="bL21-like"/>
</dbReference>
<evidence type="ECO:0000256" key="2">
    <source>
        <dbReference type="ARBA" id="ARBA00022730"/>
    </source>
</evidence>
<gene>
    <name evidence="6" type="primary">rplU</name>
    <name evidence="8" type="ORF">GPICK_14645</name>
</gene>
<dbReference type="InterPro" id="IPR001787">
    <property type="entry name" value="Ribosomal_bL21"/>
</dbReference>
<proteinExistence type="inferred from homology"/>
<dbReference type="GO" id="GO:1990904">
    <property type="term" value="C:ribonucleoprotein complex"/>
    <property type="evidence" value="ECO:0007669"/>
    <property type="project" value="UniProtKB-KW"/>
</dbReference>
<dbReference type="InterPro" id="IPR018258">
    <property type="entry name" value="Ribosomal_bL21_CS"/>
</dbReference>
<keyword evidence="9" id="KW-1185">Reference proteome</keyword>
<dbReference type="SUPFAM" id="SSF141091">
    <property type="entry name" value="L21p-like"/>
    <property type="match status" value="1"/>
</dbReference>
<dbReference type="GO" id="GO:0019843">
    <property type="term" value="F:rRNA binding"/>
    <property type="evidence" value="ECO:0007669"/>
    <property type="project" value="UniProtKB-UniRule"/>
</dbReference>
<evidence type="ECO:0000313" key="8">
    <source>
        <dbReference type="EMBL" id="AJE04427.1"/>
    </source>
</evidence>
<dbReference type="GO" id="GO:0003735">
    <property type="term" value="F:structural constituent of ribosome"/>
    <property type="evidence" value="ECO:0007669"/>
    <property type="project" value="InterPro"/>
</dbReference>
<dbReference type="GO" id="GO:0005840">
    <property type="term" value="C:ribosome"/>
    <property type="evidence" value="ECO:0007669"/>
    <property type="project" value="UniProtKB-KW"/>
</dbReference>
<dbReference type="NCBIfam" id="TIGR00061">
    <property type="entry name" value="L21"/>
    <property type="match status" value="1"/>
</dbReference>
<dbReference type="Proteomes" id="UP000057609">
    <property type="component" value="Chromosome"/>
</dbReference>
<dbReference type="InterPro" id="IPR036164">
    <property type="entry name" value="bL21-like_sf"/>
</dbReference>
<dbReference type="EMBL" id="CP009788">
    <property type="protein sequence ID" value="AJE04427.1"/>
    <property type="molecule type" value="Genomic_DNA"/>
</dbReference>
<keyword evidence="2 6" id="KW-0699">rRNA-binding</keyword>
<dbReference type="AlphaFoldDB" id="A0A0B5BD84"/>
<dbReference type="KEGG" id="gpi:GPICK_14645"/>
<reference evidence="8 9" key="1">
    <citation type="journal article" date="2015" name="Genome Announc.">
        <title>Complete Genome of Geobacter pickeringii G13T, a Metal-Reducing Isolate from Sedimentary Kaolin Deposits.</title>
        <authorList>
            <person name="Badalamenti J.P."/>
            <person name="Bond D.R."/>
        </authorList>
    </citation>
    <scope>NUCLEOTIDE SEQUENCE [LARGE SCALE GENOMIC DNA]</scope>
    <source>
        <strain evidence="8 9">G13</strain>
    </source>
</reference>
<organism evidence="8 9">
    <name type="scientific">Geobacter pickeringii</name>
    <dbReference type="NCBI Taxonomy" id="345632"/>
    <lineage>
        <taxon>Bacteria</taxon>
        <taxon>Pseudomonadati</taxon>
        <taxon>Thermodesulfobacteriota</taxon>
        <taxon>Desulfuromonadia</taxon>
        <taxon>Geobacterales</taxon>
        <taxon>Geobacteraceae</taxon>
        <taxon>Geobacter</taxon>
    </lineage>
</organism>
<keyword evidence="5 6" id="KW-0687">Ribonucleoprotein</keyword>
<dbReference type="HOGENOM" id="CLU_061463_3_2_7"/>
<name>A0A0B5BD84_9BACT</name>
<comment type="function">
    <text evidence="6 7">This protein binds to 23S rRNA in the presence of protein L20.</text>
</comment>
<evidence type="ECO:0000256" key="6">
    <source>
        <dbReference type="HAMAP-Rule" id="MF_01363"/>
    </source>
</evidence>
<dbReference type="Pfam" id="PF00829">
    <property type="entry name" value="Ribosomal_L21p"/>
    <property type="match status" value="1"/>
</dbReference>
<dbReference type="GO" id="GO:0006412">
    <property type="term" value="P:translation"/>
    <property type="evidence" value="ECO:0007669"/>
    <property type="project" value="UniProtKB-UniRule"/>
</dbReference>
<dbReference type="STRING" id="345632.GPICK_14645"/>
<comment type="similarity">
    <text evidence="1 6 7">Belongs to the bacterial ribosomal protein bL21 family.</text>
</comment>
<evidence type="ECO:0000256" key="1">
    <source>
        <dbReference type="ARBA" id="ARBA00008563"/>
    </source>
</evidence>
<evidence type="ECO:0000313" key="9">
    <source>
        <dbReference type="Proteomes" id="UP000057609"/>
    </source>
</evidence>
<keyword evidence="3 6" id="KW-0694">RNA-binding</keyword>
<comment type="subunit">
    <text evidence="6">Part of the 50S ribosomal subunit. Contacts protein L20.</text>
</comment>
<dbReference type="PANTHER" id="PTHR21349">
    <property type="entry name" value="50S RIBOSOMAL PROTEIN L21"/>
    <property type="match status" value="1"/>
</dbReference>
<dbReference type="HAMAP" id="MF_01363">
    <property type="entry name" value="Ribosomal_bL21"/>
    <property type="match status" value="1"/>
</dbReference>
<evidence type="ECO:0000256" key="3">
    <source>
        <dbReference type="ARBA" id="ARBA00022884"/>
    </source>
</evidence>
<dbReference type="GO" id="GO:0005737">
    <property type="term" value="C:cytoplasm"/>
    <property type="evidence" value="ECO:0007669"/>
    <property type="project" value="UniProtKB-ARBA"/>
</dbReference>
<keyword evidence="4 6" id="KW-0689">Ribosomal protein</keyword>
<dbReference type="PANTHER" id="PTHR21349:SF0">
    <property type="entry name" value="LARGE RIBOSOMAL SUBUNIT PROTEIN BL21M"/>
    <property type="match status" value="1"/>
</dbReference>
<accession>A0A0B5BD84</accession>
<dbReference type="OrthoDB" id="9813334at2"/>
<evidence type="ECO:0000256" key="4">
    <source>
        <dbReference type="ARBA" id="ARBA00022980"/>
    </source>
</evidence>